<evidence type="ECO:0000256" key="10">
    <source>
        <dbReference type="ARBA" id="ARBA00024202"/>
    </source>
</evidence>
<dbReference type="STRING" id="364200.SAMN04488515_0254"/>
<dbReference type="PROSITE" id="PS50928">
    <property type="entry name" value="ABC_TM1"/>
    <property type="match status" value="1"/>
</dbReference>
<evidence type="ECO:0000256" key="1">
    <source>
        <dbReference type="ARBA" id="ARBA00004429"/>
    </source>
</evidence>
<organism evidence="14 15">
    <name type="scientific">Cognatiyoonia koreensis</name>
    <dbReference type="NCBI Taxonomy" id="364200"/>
    <lineage>
        <taxon>Bacteria</taxon>
        <taxon>Pseudomonadati</taxon>
        <taxon>Pseudomonadota</taxon>
        <taxon>Alphaproteobacteria</taxon>
        <taxon>Rhodobacterales</taxon>
        <taxon>Paracoccaceae</taxon>
        <taxon>Cognatiyoonia</taxon>
    </lineage>
</organism>
<evidence type="ECO:0000256" key="2">
    <source>
        <dbReference type="ARBA" id="ARBA00022448"/>
    </source>
</evidence>
<dbReference type="SUPFAM" id="SSF161098">
    <property type="entry name" value="MetI-like"/>
    <property type="match status" value="1"/>
</dbReference>
<keyword evidence="8 12" id="KW-1133">Transmembrane helix</keyword>
<dbReference type="GO" id="GO:0055085">
    <property type="term" value="P:transmembrane transport"/>
    <property type="evidence" value="ECO:0007669"/>
    <property type="project" value="InterPro"/>
</dbReference>
<evidence type="ECO:0000256" key="3">
    <source>
        <dbReference type="ARBA" id="ARBA00022475"/>
    </source>
</evidence>
<dbReference type="GO" id="GO:0015833">
    <property type="term" value="P:peptide transport"/>
    <property type="evidence" value="ECO:0007669"/>
    <property type="project" value="UniProtKB-KW"/>
</dbReference>
<dbReference type="Gene3D" id="1.10.3720.10">
    <property type="entry name" value="MetI-like"/>
    <property type="match status" value="1"/>
</dbReference>
<dbReference type="GO" id="GO:0005886">
    <property type="term" value="C:plasma membrane"/>
    <property type="evidence" value="ECO:0007669"/>
    <property type="project" value="UniProtKB-SubCell"/>
</dbReference>
<evidence type="ECO:0000256" key="5">
    <source>
        <dbReference type="ARBA" id="ARBA00022692"/>
    </source>
</evidence>
<dbReference type="InterPro" id="IPR000515">
    <property type="entry name" value="MetI-like"/>
</dbReference>
<keyword evidence="6" id="KW-0571">Peptide transport</keyword>
<name>A0A1I0MVQ2_9RHOB</name>
<evidence type="ECO:0000313" key="15">
    <source>
        <dbReference type="Proteomes" id="UP000199167"/>
    </source>
</evidence>
<keyword evidence="7" id="KW-0653">Protein transport</keyword>
<accession>A0A1I0MVQ2</accession>
<feature type="transmembrane region" description="Helical" evidence="12">
    <location>
        <begin position="108"/>
        <end position="134"/>
    </location>
</feature>
<evidence type="ECO:0000256" key="12">
    <source>
        <dbReference type="RuleBase" id="RU363032"/>
    </source>
</evidence>
<feature type="domain" description="ABC transmembrane type-1" evidence="13">
    <location>
        <begin position="106"/>
        <end position="306"/>
    </location>
</feature>
<proteinExistence type="inferred from homology"/>
<dbReference type="InterPro" id="IPR035906">
    <property type="entry name" value="MetI-like_sf"/>
</dbReference>
<feature type="transmembrane region" description="Helical" evidence="12">
    <location>
        <begin position="38"/>
        <end position="59"/>
    </location>
</feature>
<evidence type="ECO:0000256" key="8">
    <source>
        <dbReference type="ARBA" id="ARBA00022989"/>
    </source>
</evidence>
<reference evidence="14 15" key="1">
    <citation type="submission" date="2016-10" db="EMBL/GenBank/DDBJ databases">
        <authorList>
            <person name="de Groot N.N."/>
        </authorList>
    </citation>
    <scope>NUCLEOTIDE SEQUENCE [LARGE SCALE GENOMIC DNA]</scope>
    <source>
        <strain evidence="14 15">DSM 17925</strain>
    </source>
</reference>
<keyword evidence="4" id="KW-0997">Cell inner membrane</keyword>
<dbReference type="Pfam" id="PF00528">
    <property type="entry name" value="BPD_transp_1"/>
    <property type="match status" value="1"/>
</dbReference>
<evidence type="ECO:0000259" key="13">
    <source>
        <dbReference type="PROSITE" id="PS50928"/>
    </source>
</evidence>
<dbReference type="Proteomes" id="UP000199167">
    <property type="component" value="Unassembled WGS sequence"/>
</dbReference>
<evidence type="ECO:0000256" key="9">
    <source>
        <dbReference type="ARBA" id="ARBA00023136"/>
    </source>
</evidence>
<dbReference type="Pfam" id="PF12911">
    <property type="entry name" value="OppC_N"/>
    <property type="match status" value="1"/>
</dbReference>
<comment type="similarity">
    <text evidence="10">Belongs to the binding-protein-dependent transport system permease family. OppBC subfamily.</text>
</comment>
<dbReference type="RefSeq" id="WP_089989304.1">
    <property type="nucleotide sequence ID" value="NZ_FOIZ01000001.1"/>
</dbReference>
<dbReference type="OrthoDB" id="9766870at2"/>
<dbReference type="EMBL" id="FOIZ01000001">
    <property type="protein sequence ID" value="SEV92475.1"/>
    <property type="molecule type" value="Genomic_DNA"/>
</dbReference>
<feature type="transmembrane region" description="Helical" evidence="12">
    <location>
        <begin position="179"/>
        <end position="198"/>
    </location>
</feature>
<dbReference type="PANTHER" id="PTHR43386:SF2">
    <property type="entry name" value="OLIGOPEPTIDE TRANSPORT SYSTEM PERMEASE PROTEIN OPPC"/>
    <property type="match status" value="1"/>
</dbReference>
<evidence type="ECO:0000256" key="7">
    <source>
        <dbReference type="ARBA" id="ARBA00022927"/>
    </source>
</evidence>
<feature type="transmembrane region" description="Helical" evidence="12">
    <location>
        <begin position="284"/>
        <end position="306"/>
    </location>
</feature>
<dbReference type="GO" id="GO:0015031">
    <property type="term" value="P:protein transport"/>
    <property type="evidence" value="ECO:0007669"/>
    <property type="project" value="UniProtKB-KW"/>
</dbReference>
<evidence type="ECO:0000256" key="11">
    <source>
        <dbReference type="ARBA" id="ARBA00072251"/>
    </source>
</evidence>
<dbReference type="InterPro" id="IPR025966">
    <property type="entry name" value="OppC_N"/>
</dbReference>
<evidence type="ECO:0000256" key="6">
    <source>
        <dbReference type="ARBA" id="ARBA00022856"/>
    </source>
</evidence>
<keyword evidence="5 12" id="KW-0812">Transmembrane</keyword>
<keyword evidence="3" id="KW-1003">Cell membrane</keyword>
<keyword evidence="9 12" id="KW-0472">Membrane</keyword>
<feature type="transmembrane region" description="Helical" evidence="12">
    <location>
        <begin position="229"/>
        <end position="251"/>
    </location>
</feature>
<sequence length="318" mass="34467">MQSLTPNADGLEEAFHLAEVQGRSLWADARTRFFRNRAAVLGFVLLVLVALFALFGGLVSPYDGETVDFTLMGANASKGVPSLETGHYFGTDSSGRDLYARVVQGTGISLMVGIVGAFVAVVVGTLYGAVSGYFGGRVDDIMMRVVDILMAIPFMFVLILLLVVVQNTPALQRIPNMDIIGIFIGIGLISWLDMARIARGQTLTIKNKEFVEVAIATGVHPMKIVLRHIVPNLLGIVIVYATLLIPSLIIFESFISFLGLGVQEPNTSLGALISEGASTMNYGVLWQLIFPIIFFVVTIFAFFFVGDGLRDALDPKDR</sequence>
<evidence type="ECO:0000313" key="14">
    <source>
        <dbReference type="EMBL" id="SEV92475.1"/>
    </source>
</evidence>
<dbReference type="PANTHER" id="PTHR43386">
    <property type="entry name" value="OLIGOPEPTIDE TRANSPORT SYSTEM PERMEASE PROTEIN APPC"/>
    <property type="match status" value="1"/>
</dbReference>
<keyword evidence="15" id="KW-1185">Reference proteome</keyword>
<dbReference type="CDD" id="cd06261">
    <property type="entry name" value="TM_PBP2"/>
    <property type="match status" value="1"/>
</dbReference>
<keyword evidence="2 12" id="KW-0813">Transport</keyword>
<comment type="subcellular location">
    <subcellularLocation>
        <location evidence="1">Cell inner membrane</location>
        <topology evidence="1">Multi-pass membrane protein</topology>
    </subcellularLocation>
    <subcellularLocation>
        <location evidence="12">Cell membrane</location>
        <topology evidence="12">Multi-pass membrane protein</topology>
    </subcellularLocation>
</comment>
<evidence type="ECO:0000256" key="4">
    <source>
        <dbReference type="ARBA" id="ARBA00022519"/>
    </source>
</evidence>
<feature type="transmembrane region" description="Helical" evidence="12">
    <location>
        <begin position="146"/>
        <end position="167"/>
    </location>
</feature>
<gene>
    <name evidence="14" type="ORF">SAMN04488515_0254</name>
</gene>
<dbReference type="InterPro" id="IPR050366">
    <property type="entry name" value="BP-dependent_transpt_permease"/>
</dbReference>
<protein>
    <recommendedName>
        <fullName evidence="11">Oligopeptide transport system permease protein OppC</fullName>
    </recommendedName>
</protein>
<dbReference type="AlphaFoldDB" id="A0A1I0MVQ2"/>